<dbReference type="PANTHER" id="PTHR11439:SF463">
    <property type="entry name" value="REVERSE TRANSCRIPTASE TY1_COPIA-TYPE DOMAIN-CONTAINING PROTEIN"/>
    <property type="match status" value="1"/>
</dbReference>
<dbReference type="AlphaFoldDB" id="A0A8T3AS92"/>
<name>A0A8T3AS92_DENNO</name>
<protein>
    <recommendedName>
        <fullName evidence="3">Mitochondrial protein</fullName>
    </recommendedName>
</protein>
<organism evidence="1 2">
    <name type="scientific">Dendrobium nobile</name>
    <name type="common">Orchid</name>
    <dbReference type="NCBI Taxonomy" id="94219"/>
    <lineage>
        <taxon>Eukaryota</taxon>
        <taxon>Viridiplantae</taxon>
        <taxon>Streptophyta</taxon>
        <taxon>Embryophyta</taxon>
        <taxon>Tracheophyta</taxon>
        <taxon>Spermatophyta</taxon>
        <taxon>Magnoliopsida</taxon>
        <taxon>Liliopsida</taxon>
        <taxon>Asparagales</taxon>
        <taxon>Orchidaceae</taxon>
        <taxon>Epidendroideae</taxon>
        <taxon>Malaxideae</taxon>
        <taxon>Dendrobiinae</taxon>
        <taxon>Dendrobium</taxon>
    </lineage>
</organism>
<gene>
    <name evidence="1" type="ORF">KFK09_019482</name>
</gene>
<comment type="caution">
    <text evidence="1">The sequence shown here is derived from an EMBL/GenBank/DDBJ whole genome shotgun (WGS) entry which is preliminary data.</text>
</comment>
<proteinExistence type="predicted"/>
<evidence type="ECO:0000313" key="1">
    <source>
        <dbReference type="EMBL" id="KAI0498592.1"/>
    </source>
</evidence>
<reference evidence="1" key="1">
    <citation type="journal article" date="2022" name="Front. Genet.">
        <title>Chromosome-Scale Assembly of the Dendrobium nobile Genome Provides Insights Into the Molecular Mechanism of the Biosynthesis of the Medicinal Active Ingredient of Dendrobium.</title>
        <authorList>
            <person name="Xu Q."/>
            <person name="Niu S.-C."/>
            <person name="Li K.-L."/>
            <person name="Zheng P.-J."/>
            <person name="Zhang X.-J."/>
            <person name="Jia Y."/>
            <person name="Liu Y."/>
            <person name="Niu Y.-X."/>
            <person name="Yu L.-H."/>
            <person name="Chen D.-F."/>
            <person name="Zhang G.-Q."/>
        </authorList>
    </citation>
    <scope>NUCLEOTIDE SEQUENCE</scope>
    <source>
        <tissue evidence="1">Leaf</tissue>
    </source>
</reference>
<dbReference type="EMBL" id="JAGYWB010000014">
    <property type="protein sequence ID" value="KAI0498592.1"/>
    <property type="molecule type" value="Genomic_DNA"/>
</dbReference>
<sequence>MPNLDSISQFLGLLIIPLETSYHLSQTLYATNLLEKSGMKDCKPVLAPLPTKLPTLIENSAPYQKPEFYEQLVGSLQYLTITRPDLSFAVNMLCQHMHKPYNLMFRLLKRVIRYIQGTLYSSLPIIPSSLEPPAYSDSNWAIDTTTRTSVTGYCAFLGTNLVSWCVKKQTTVARFFY</sequence>
<dbReference type="PANTHER" id="PTHR11439">
    <property type="entry name" value="GAG-POL-RELATED RETROTRANSPOSON"/>
    <property type="match status" value="1"/>
</dbReference>
<keyword evidence="2" id="KW-1185">Reference proteome</keyword>
<dbReference type="Proteomes" id="UP000829196">
    <property type="component" value="Unassembled WGS sequence"/>
</dbReference>
<dbReference type="OrthoDB" id="3344688at2759"/>
<evidence type="ECO:0008006" key="3">
    <source>
        <dbReference type="Google" id="ProtNLM"/>
    </source>
</evidence>
<accession>A0A8T3AS92</accession>
<evidence type="ECO:0000313" key="2">
    <source>
        <dbReference type="Proteomes" id="UP000829196"/>
    </source>
</evidence>